<evidence type="ECO:0000256" key="1">
    <source>
        <dbReference type="SAM" id="Phobius"/>
    </source>
</evidence>
<proteinExistence type="predicted"/>
<protein>
    <submittedName>
        <fullName evidence="3">Two-component signal transduction system YycFG, regulatory protein YycI</fullName>
    </submittedName>
</protein>
<keyword evidence="1" id="KW-1133">Transmembrane helix</keyword>
<keyword evidence="1" id="KW-0812">Transmembrane</keyword>
<feature type="domain" description="Regulatory protein YycH-like" evidence="2">
    <location>
        <begin position="37"/>
        <end position="257"/>
    </location>
</feature>
<feature type="transmembrane region" description="Helical" evidence="1">
    <location>
        <begin position="7"/>
        <end position="26"/>
    </location>
</feature>
<evidence type="ECO:0000259" key="2">
    <source>
        <dbReference type="Pfam" id="PF09648"/>
    </source>
</evidence>
<keyword evidence="1" id="KW-0472">Membrane</keyword>
<evidence type="ECO:0000313" key="4">
    <source>
        <dbReference type="Proteomes" id="UP000182089"/>
    </source>
</evidence>
<organism evidence="3 4">
    <name type="scientific">Ligilactobacillus ruminis</name>
    <dbReference type="NCBI Taxonomy" id="1623"/>
    <lineage>
        <taxon>Bacteria</taxon>
        <taxon>Bacillati</taxon>
        <taxon>Bacillota</taxon>
        <taxon>Bacilli</taxon>
        <taxon>Lactobacillales</taxon>
        <taxon>Lactobacillaceae</taxon>
        <taxon>Ligilactobacillus</taxon>
    </lineage>
</organism>
<dbReference type="InterPro" id="IPR018604">
    <property type="entry name" value="YycI-like"/>
</dbReference>
<accession>A0ABY1A915</accession>
<dbReference type="EMBL" id="FOCC01000001">
    <property type="protein sequence ID" value="SEM32879.1"/>
    <property type="molecule type" value="Genomic_DNA"/>
</dbReference>
<gene>
    <name evidence="3" type="ORF">SAMN05216431_101107</name>
</gene>
<dbReference type="Pfam" id="PF09648">
    <property type="entry name" value="YycI"/>
    <property type="match status" value="1"/>
</dbReference>
<evidence type="ECO:0000313" key="3">
    <source>
        <dbReference type="EMBL" id="SEM32879.1"/>
    </source>
</evidence>
<sequence length="269" mass="31188">MNFRRIEWIFLLAFILLDLFLIMTYFKQDTIVESTTNNYGQSTISSVMKSMKNDQITYPTLSNTEQTGYYLASPKNNILRTKANQLEYVTWIYANHKLTATFITAIKLNTQNPRATLDTVVKDPKEVIYGKAYTYSKELSNKNTIVYTQNLYGKPLYSSEGQIKITVKDGYAVGYTQTYASRIQTLREKKNTISQKKALMWLYQYNKLPQNTTVVWCKLGYTKLLDVNNSTVYIPSWIFYLKSKTTDATQYRRINAFTGSVMDEKTSLN</sequence>
<comment type="caution">
    <text evidence="3">The sequence shown here is derived from an EMBL/GenBank/DDBJ whole genome shotgun (WGS) entry which is preliminary data.</text>
</comment>
<name>A0ABY1A915_9LACO</name>
<dbReference type="Gene3D" id="2.40.128.690">
    <property type="entry name" value="YycH protein, domain 3-like"/>
    <property type="match status" value="1"/>
</dbReference>
<reference evidence="3 4" key="1">
    <citation type="submission" date="2016-10" db="EMBL/GenBank/DDBJ databases">
        <authorList>
            <person name="Varghese N."/>
            <person name="Submissions S."/>
        </authorList>
    </citation>
    <scope>NUCLEOTIDE SEQUENCE [LARGE SCALE GENOMIC DNA]</scope>
    <source>
        <strain evidence="3 4">WC1T17</strain>
    </source>
</reference>
<dbReference type="Proteomes" id="UP000182089">
    <property type="component" value="Unassembled WGS sequence"/>
</dbReference>